<organism evidence="7 8">
    <name type="scientific">Geothermobacter ehrlichii</name>
    <dbReference type="NCBI Taxonomy" id="213224"/>
    <lineage>
        <taxon>Bacteria</taxon>
        <taxon>Pseudomonadati</taxon>
        <taxon>Thermodesulfobacteriota</taxon>
        <taxon>Desulfuromonadia</taxon>
        <taxon>Desulfuromonadales</taxon>
        <taxon>Geothermobacteraceae</taxon>
        <taxon>Geothermobacter</taxon>
    </lineage>
</organism>
<sequence length="530" mass="59610">MDSNQLIAYLVPPVVGAFIGYLTNSIAIRMLFRPLRPWHLFGVRIPLTPGIIPSRRGELAERLGETVGRHLLTAGDVGRVLARESFQRELRQAVAEKVAGFLGRELGTVESLVPAEFRGRFRDLLEQARGKLVKAVFAWLEGEECRSRLAAWLDRLGDDWLRRDLAGWLGEEGCRELLAHLDARVERLLQSPEVGRALERLVDDQIDRLLTSRQSLRDLLPDDLVEVLLDQLEKEVPGLLEKFGGLLYDPGFRQRLVVRAREGIEGFLDSLQGLAGLLSGFINLDGIYEKLPGFLDQAGDEIAAWLREEQTQQQVARMLRERAEAFLDRPLASYLEKLPYEKVHGIRSYARQQAVALLTGPRTLALARGAVHAGFARIRDRSFGELLQQALPDGRLAAWRRDLPEKLLAVACSAEARRAVDEVLRGQIDELALRRPLGRLSARMPGDVQDELVEGICRVLRELLQREIPPLVEALNISRMVREKVDSLDILQVEGLLLSIMKEQFKYINLFGGLLGFLIGLINLLVLRLG</sequence>
<protein>
    <submittedName>
        <fullName evidence="7">Uncharacterized protein DUF445</fullName>
    </submittedName>
</protein>
<dbReference type="PANTHER" id="PTHR35791">
    <property type="entry name" value="UPF0754 MEMBRANE PROTEIN YHEB"/>
    <property type="match status" value="1"/>
</dbReference>
<comment type="caution">
    <text evidence="7">The sequence shown here is derived from an EMBL/GenBank/DDBJ whole genome shotgun (WGS) entry which is preliminary data.</text>
</comment>
<evidence type="ECO:0000256" key="4">
    <source>
        <dbReference type="ARBA" id="ARBA00022989"/>
    </source>
</evidence>
<dbReference type="Pfam" id="PF04286">
    <property type="entry name" value="DUF445"/>
    <property type="match status" value="2"/>
</dbReference>
<name>A0A5D3WI97_9BACT</name>
<dbReference type="OrthoDB" id="3631561at2"/>
<dbReference type="Proteomes" id="UP000324159">
    <property type="component" value="Unassembled WGS sequence"/>
</dbReference>
<evidence type="ECO:0000256" key="6">
    <source>
        <dbReference type="SAM" id="Phobius"/>
    </source>
</evidence>
<accession>A0A5D3WI97</accession>
<evidence type="ECO:0000256" key="3">
    <source>
        <dbReference type="ARBA" id="ARBA00022692"/>
    </source>
</evidence>
<evidence type="ECO:0000256" key="2">
    <source>
        <dbReference type="ARBA" id="ARBA00008053"/>
    </source>
</evidence>
<dbReference type="InterPro" id="IPR007383">
    <property type="entry name" value="DUF445"/>
</dbReference>
<proteinExistence type="inferred from homology"/>
<gene>
    <name evidence="7" type="ORF">EDC39_10898</name>
</gene>
<feature type="transmembrane region" description="Helical" evidence="6">
    <location>
        <begin position="507"/>
        <end position="527"/>
    </location>
</feature>
<dbReference type="RefSeq" id="WP_148896232.1">
    <property type="nucleotide sequence ID" value="NZ_VNIB01000008.1"/>
</dbReference>
<dbReference type="EMBL" id="VNIB01000008">
    <property type="protein sequence ID" value="TYO98161.1"/>
    <property type="molecule type" value="Genomic_DNA"/>
</dbReference>
<keyword evidence="4 6" id="KW-1133">Transmembrane helix</keyword>
<dbReference type="GO" id="GO:0012505">
    <property type="term" value="C:endomembrane system"/>
    <property type="evidence" value="ECO:0007669"/>
    <property type="project" value="UniProtKB-SubCell"/>
</dbReference>
<feature type="transmembrane region" description="Helical" evidence="6">
    <location>
        <begin position="6"/>
        <end position="32"/>
    </location>
</feature>
<reference evidence="7 8" key="1">
    <citation type="submission" date="2019-07" db="EMBL/GenBank/DDBJ databases">
        <title>Genomic Encyclopedia of Type Strains, Phase IV (KMG-IV): sequencing the most valuable type-strain genomes for metagenomic binning, comparative biology and taxonomic classification.</title>
        <authorList>
            <person name="Goeker M."/>
        </authorList>
    </citation>
    <scope>NUCLEOTIDE SEQUENCE [LARGE SCALE GENOMIC DNA]</scope>
    <source>
        <strain evidence="7 8">SS015</strain>
    </source>
</reference>
<evidence type="ECO:0000313" key="8">
    <source>
        <dbReference type="Proteomes" id="UP000324159"/>
    </source>
</evidence>
<dbReference type="PANTHER" id="PTHR35791:SF1">
    <property type="entry name" value="UPF0754 MEMBRANE PROTEIN YHEB"/>
    <property type="match status" value="1"/>
</dbReference>
<keyword evidence="5 6" id="KW-0472">Membrane</keyword>
<comment type="subcellular location">
    <subcellularLocation>
        <location evidence="1">Endomembrane system</location>
    </subcellularLocation>
</comment>
<dbReference type="AlphaFoldDB" id="A0A5D3WI97"/>
<evidence type="ECO:0000256" key="5">
    <source>
        <dbReference type="ARBA" id="ARBA00023136"/>
    </source>
</evidence>
<keyword evidence="8" id="KW-1185">Reference proteome</keyword>
<keyword evidence="3 6" id="KW-0812">Transmembrane</keyword>
<comment type="similarity">
    <text evidence="2">Belongs to the UPF0754 family.</text>
</comment>
<evidence type="ECO:0000313" key="7">
    <source>
        <dbReference type="EMBL" id="TYO98161.1"/>
    </source>
</evidence>
<evidence type="ECO:0000256" key="1">
    <source>
        <dbReference type="ARBA" id="ARBA00004308"/>
    </source>
</evidence>